<keyword evidence="1" id="KW-0812">Transmembrane</keyword>
<dbReference type="EMBL" id="CP109441">
    <property type="protein sequence ID" value="WUV45998.1"/>
    <property type="molecule type" value="Genomic_DNA"/>
</dbReference>
<evidence type="ECO:0008006" key="4">
    <source>
        <dbReference type="Google" id="ProtNLM"/>
    </source>
</evidence>
<feature type="transmembrane region" description="Helical" evidence="1">
    <location>
        <begin position="233"/>
        <end position="257"/>
    </location>
</feature>
<reference evidence="2" key="1">
    <citation type="submission" date="2022-10" db="EMBL/GenBank/DDBJ databases">
        <title>The complete genomes of actinobacterial strains from the NBC collection.</title>
        <authorList>
            <person name="Joergensen T.S."/>
            <person name="Alvarez Arevalo M."/>
            <person name="Sterndorff E.B."/>
            <person name="Faurdal D."/>
            <person name="Vuksanovic O."/>
            <person name="Mourched A.-S."/>
            <person name="Charusanti P."/>
            <person name="Shaw S."/>
            <person name="Blin K."/>
            <person name="Weber T."/>
        </authorList>
    </citation>
    <scope>NUCLEOTIDE SEQUENCE</scope>
    <source>
        <strain evidence="2">NBC_01482</strain>
    </source>
</reference>
<protein>
    <recommendedName>
        <fullName evidence="4">Secreted protein</fullName>
    </recommendedName>
</protein>
<dbReference type="RefSeq" id="WP_329409526.1">
    <property type="nucleotide sequence ID" value="NZ_CP109441.1"/>
</dbReference>
<feature type="transmembrane region" description="Helical" evidence="1">
    <location>
        <begin position="197"/>
        <end position="221"/>
    </location>
</feature>
<evidence type="ECO:0000313" key="2">
    <source>
        <dbReference type="EMBL" id="WUV45998.1"/>
    </source>
</evidence>
<sequence length="424" mass="44291">MLEIRLPAAMRNGGAWLRRFAGTTPGAIGAVAVVTVVLCVLAGLTSADQLSGKIARRDIVLEHTEPLAYAAQTLYVALSAADASAATAFLSGGIESPVVRGQYQQALAEAASALAEATAGAADQQTRNIVAKIAADLPAYTGLVETARANNRQGFPVGSSYLREASLLMQNSLLPNAETLSKDRMAALRQDQHDIGALPWATIVLLMLVLIGCGGGTFVLLRRTNRRMNLGLAVAAGATALALFWVVAATIIAAAALDTGKSGATSRFETLTQARILAQQARTDETLELITRGDITTSETDYRKHTTELADRLATAAGPDSAAARSVLGWTAGHAKQREAYEAANYPAAVAQAIGTGPDTSATLFAHLDQLLRDNLIQERGELRDGVDSAGATFTLSPAGTLVLLFGAAASTVTGLWPRVKEFL</sequence>
<keyword evidence="1" id="KW-1133">Transmembrane helix</keyword>
<keyword evidence="1" id="KW-0472">Membrane</keyword>
<feature type="transmembrane region" description="Helical" evidence="1">
    <location>
        <begin position="20"/>
        <end position="44"/>
    </location>
</feature>
<proteinExistence type="predicted"/>
<name>A0ABZ1YS45_9NOCA</name>
<dbReference type="Proteomes" id="UP001432062">
    <property type="component" value="Chromosome"/>
</dbReference>
<accession>A0ABZ1YS45</accession>
<keyword evidence="3" id="KW-1185">Reference proteome</keyword>
<gene>
    <name evidence="2" type="ORF">OG563_44175</name>
</gene>
<evidence type="ECO:0000256" key="1">
    <source>
        <dbReference type="SAM" id="Phobius"/>
    </source>
</evidence>
<evidence type="ECO:0000313" key="3">
    <source>
        <dbReference type="Proteomes" id="UP001432062"/>
    </source>
</evidence>
<organism evidence="2 3">
    <name type="scientific">Nocardia vinacea</name>
    <dbReference type="NCBI Taxonomy" id="96468"/>
    <lineage>
        <taxon>Bacteria</taxon>
        <taxon>Bacillati</taxon>
        <taxon>Actinomycetota</taxon>
        <taxon>Actinomycetes</taxon>
        <taxon>Mycobacteriales</taxon>
        <taxon>Nocardiaceae</taxon>
        <taxon>Nocardia</taxon>
    </lineage>
</organism>